<sequence length="775" mass="86074">MLHSPDSPPPTPVWSLGIPELGSLEMTEPLLHAMLQWREADFQERCTYIVKDQPCEMLTRPDFPRAQASLPRNLAFQCNSSHKVVAVLSREYIPPGTRFGPLVGEVYTKENVPKNADRKHFWRIYTPGGELHHFIDARDPRRSNWMRYVNPTPDAPAQNLVACQNGLEIYFYTLKPIVTGAELLVWYNHEFAERLQSPLPGELAEELGEERLGQGLGVAGVPLYLRSKELVEISPATCGLGRSPLAMMGFPPDGTQLPQNRSWVLSIRQAQLQGSEDLSAFKVSQALGLPLEAKQWSLGLSPFPNFPGKEGAPEKSSPPHQRGSASPRNQPVLNCCPYGPTTSLYKELQRCLSSLYPSCPLYLPTGHLPQPYLYACGTIPAHYPQFALPPHAAPFLPAPPMSRVGEVPPLGLPSQEPQVYARARGDGTSPSPGLYATVLPHGKQEAHELQKPQDVLISLQSGAFSFPGLDFGPKQYSSPAGGTSYTSEVQQQKPTSLLAHPLEALNLSTPKFCPPAGRLGTTPVPYPLKKQNGKIKYECNICAKSFGQLSNLKVHLRVHSGERPFQCHICKKCFTQLAHLQKHHLVHTGEKPHECLVCHKRFSSTSNLKTHLRLHSGERPYQCRLCHCRFTQYVHLKLHKRLHERKRPHRCPSCPKTYIHPFSLALHRRGYCPLAPGAAGPPAQLGHFNAMIDHFDFSLDTERLEGEGAGPARAPGLLENLILRELETSRRGQLPRDKGPCSPGLHKQLPLQPLPLPLPHYSVSVKQEAFPLQPA</sequence>
<evidence type="ECO:0000256" key="14">
    <source>
        <dbReference type="PROSITE-ProRule" id="PRU00042"/>
    </source>
</evidence>
<name>A0A8C4YW98_9SAUR</name>
<evidence type="ECO:0000256" key="13">
    <source>
        <dbReference type="PIRNR" id="PIRNR013212"/>
    </source>
</evidence>
<keyword evidence="12" id="KW-0539">Nucleus</keyword>
<feature type="region of interest" description="Disordered" evidence="15">
    <location>
        <begin position="307"/>
        <end position="331"/>
    </location>
</feature>
<evidence type="ECO:0000313" key="19">
    <source>
        <dbReference type="Proteomes" id="UP000694390"/>
    </source>
</evidence>
<dbReference type="FunFam" id="3.30.160.60:FF:001272">
    <property type="entry name" value="Zinc finger protein 683"/>
    <property type="match status" value="1"/>
</dbReference>
<dbReference type="Proteomes" id="UP000694390">
    <property type="component" value="Chromosome 20"/>
</dbReference>
<dbReference type="InterPro" id="IPR044413">
    <property type="entry name" value="PRDM1_PR-SET"/>
</dbReference>
<evidence type="ECO:0000256" key="15">
    <source>
        <dbReference type="SAM" id="MobiDB-lite"/>
    </source>
</evidence>
<evidence type="ECO:0000256" key="8">
    <source>
        <dbReference type="ARBA" id="ARBA00023015"/>
    </source>
</evidence>
<evidence type="ECO:0000256" key="2">
    <source>
        <dbReference type="ARBA" id="ARBA00022588"/>
    </source>
</evidence>
<evidence type="ECO:0000256" key="7">
    <source>
        <dbReference type="ARBA" id="ARBA00022859"/>
    </source>
</evidence>
<dbReference type="GO" id="GO:0000978">
    <property type="term" value="F:RNA polymerase II cis-regulatory region sequence-specific DNA binding"/>
    <property type="evidence" value="ECO:0007669"/>
    <property type="project" value="TreeGrafter"/>
</dbReference>
<dbReference type="OrthoDB" id="9345291at2759"/>
<evidence type="ECO:0000259" key="17">
    <source>
        <dbReference type="PROSITE" id="PS50280"/>
    </source>
</evidence>
<dbReference type="GO" id="GO:0008270">
    <property type="term" value="F:zinc ion binding"/>
    <property type="evidence" value="ECO:0007669"/>
    <property type="project" value="UniProtKB-KW"/>
</dbReference>
<evidence type="ECO:0000259" key="16">
    <source>
        <dbReference type="PROSITE" id="PS50157"/>
    </source>
</evidence>
<dbReference type="EC" id="2.1.1.-" evidence="13"/>
<keyword evidence="4" id="KW-0677">Repeat</keyword>
<dbReference type="GO" id="GO:0005737">
    <property type="term" value="C:cytoplasm"/>
    <property type="evidence" value="ECO:0007669"/>
    <property type="project" value="UniProtKB-SubCell"/>
</dbReference>
<dbReference type="PANTHER" id="PTHR16515">
    <property type="entry name" value="PR DOMAIN ZINC FINGER PROTEIN"/>
    <property type="match status" value="1"/>
</dbReference>
<dbReference type="AlphaFoldDB" id="A0A8C4YW98"/>
<dbReference type="GO" id="GO:0002250">
    <property type="term" value="P:adaptive immune response"/>
    <property type="evidence" value="ECO:0007669"/>
    <property type="project" value="UniProtKB-KW"/>
</dbReference>
<dbReference type="FunFam" id="3.30.160.60:FF:000132">
    <property type="entry name" value="PR domain zinc finger protein 1"/>
    <property type="match status" value="1"/>
</dbReference>
<dbReference type="InterPro" id="IPR046341">
    <property type="entry name" value="SET_dom_sf"/>
</dbReference>
<dbReference type="PANTHER" id="PTHR16515:SF59">
    <property type="entry name" value="PR DOMAIN ZINC FINGER PROTEIN 1"/>
    <property type="match status" value="1"/>
</dbReference>
<dbReference type="InterPro" id="IPR050331">
    <property type="entry name" value="Zinc_finger"/>
</dbReference>
<evidence type="ECO:0000256" key="5">
    <source>
        <dbReference type="ARBA" id="ARBA00022771"/>
    </source>
</evidence>
<keyword evidence="11" id="KW-0804">Transcription</keyword>
<dbReference type="Ensembl" id="ENSGEVT00005031933.1">
    <property type="protein sequence ID" value="ENSGEVP00005030405.1"/>
    <property type="gene ID" value="ENSGEVG00005021245.1"/>
</dbReference>
<dbReference type="FunFam" id="3.30.160.60:FF:000262">
    <property type="entry name" value="PR domain zinc finger protein 1"/>
    <property type="match status" value="1"/>
</dbReference>
<dbReference type="GO" id="GO:0001227">
    <property type="term" value="F:DNA-binding transcription repressor activity, RNA polymerase II-specific"/>
    <property type="evidence" value="ECO:0007669"/>
    <property type="project" value="InterPro"/>
</dbReference>
<evidence type="ECO:0000256" key="11">
    <source>
        <dbReference type="ARBA" id="ARBA00023163"/>
    </source>
</evidence>
<proteinExistence type="inferred from homology"/>
<evidence type="ECO:0000256" key="10">
    <source>
        <dbReference type="ARBA" id="ARBA00023130"/>
    </source>
</evidence>
<evidence type="ECO:0000256" key="3">
    <source>
        <dbReference type="ARBA" id="ARBA00022723"/>
    </source>
</evidence>
<dbReference type="GO" id="GO:0051239">
    <property type="term" value="P:regulation of multicellular organismal process"/>
    <property type="evidence" value="ECO:0007669"/>
    <property type="project" value="UniProtKB-ARBA"/>
</dbReference>
<evidence type="ECO:0000313" key="18">
    <source>
        <dbReference type="Ensembl" id="ENSGEVP00005030405.1"/>
    </source>
</evidence>
<evidence type="ECO:0000256" key="12">
    <source>
        <dbReference type="ARBA" id="ARBA00023242"/>
    </source>
</evidence>
<dbReference type="GO" id="GO:0005634">
    <property type="term" value="C:nucleus"/>
    <property type="evidence" value="ECO:0007669"/>
    <property type="project" value="UniProtKB-SubCell"/>
</dbReference>
<dbReference type="CDD" id="cd19187">
    <property type="entry name" value="PR-SET_PRDM1"/>
    <property type="match status" value="1"/>
</dbReference>
<dbReference type="PROSITE" id="PS00028">
    <property type="entry name" value="ZINC_FINGER_C2H2_1"/>
    <property type="match status" value="4"/>
</dbReference>
<comment type="function">
    <text evidence="13">Transcription factor that mediates a transcriptional program in various innate and adaptive immune tissue-resident lymphocyte T cell types such as tissue-resident memory T (Trm), natural killer (trNK) and natural killer T (NKT) cells and negatively regulates gene expression of proteins that promote the egress of tissue-resident T-cell populations from non-lymphoid organs. Plays a role in the development, retention and long-term establishment of adaptive and innate tissue-resident lymphocyte T cell types in non-lymphoid organs, such as the skin and gut, but also in other nonbarrier tissues like liver and kidney, and therefore may provide immediate immunological protection against reactivating infections or viral reinfection. Binds specifically to the PRDI element in the promoter of the beta-interferon gene. Drives the maturation of B-lymphocytes into Ig secreting cells. Associates with the transcriptional repressor ZNF683 to chromatin at gene promoter regions.</text>
</comment>
<evidence type="ECO:0000256" key="9">
    <source>
        <dbReference type="ARBA" id="ARBA00023125"/>
    </source>
</evidence>
<dbReference type="PIRSF" id="PIRSF013212">
    <property type="entry name" value="PRDM1"/>
    <property type="match status" value="1"/>
</dbReference>
<keyword evidence="8" id="KW-0805">Transcription regulation</keyword>
<comment type="similarity">
    <text evidence="13">Belongs to the class V-like SAM-binding methyltransferase superfamily.</text>
</comment>
<feature type="domain" description="SET" evidence="17">
    <location>
        <begin position="71"/>
        <end position="188"/>
    </location>
</feature>
<feature type="domain" description="C2H2-type" evidence="16">
    <location>
        <begin position="537"/>
        <end position="564"/>
    </location>
</feature>
<accession>A0A8C4YW98</accession>
<protein>
    <recommendedName>
        <fullName evidence="13">PR domain zinc finger protein 1</fullName>
        <ecNumber evidence="13">2.1.1.-</ecNumber>
    </recommendedName>
</protein>
<keyword evidence="2" id="KW-0399">Innate immunity</keyword>
<dbReference type="PROSITE" id="PS50280">
    <property type="entry name" value="SET"/>
    <property type="match status" value="1"/>
</dbReference>
<dbReference type="SUPFAM" id="SSF82199">
    <property type="entry name" value="SET domain"/>
    <property type="match status" value="1"/>
</dbReference>
<dbReference type="InterPro" id="IPR013087">
    <property type="entry name" value="Znf_C2H2_type"/>
</dbReference>
<keyword evidence="3" id="KW-0479">Metal-binding</keyword>
<dbReference type="Gene3D" id="3.30.160.60">
    <property type="entry name" value="Classic Zinc Finger"/>
    <property type="match status" value="4"/>
</dbReference>
<organism evidence="18 19">
    <name type="scientific">Gopherus evgoodei</name>
    <name type="common">Goodes thornscrub tortoise</name>
    <dbReference type="NCBI Taxonomy" id="1825980"/>
    <lineage>
        <taxon>Eukaryota</taxon>
        <taxon>Metazoa</taxon>
        <taxon>Chordata</taxon>
        <taxon>Craniata</taxon>
        <taxon>Vertebrata</taxon>
        <taxon>Euteleostomi</taxon>
        <taxon>Archelosauria</taxon>
        <taxon>Testudinata</taxon>
        <taxon>Testudines</taxon>
        <taxon>Cryptodira</taxon>
        <taxon>Durocryptodira</taxon>
        <taxon>Testudinoidea</taxon>
        <taxon>Testudinidae</taxon>
        <taxon>Gopherus</taxon>
    </lineage>
</organism>
<evidence type="ECO:0000256" key="4">
    <source>
        <dbReference type="ARBA" id="ARBA00022737"/>
    </source>
</evidence>
<dbReference type="InterPro" id="IPR001214">
    <property type="entry name" value="SET_dom"/>
</dbReference>
<keyword evidence="19" id="KW-1185">Reference proteome</keyword>
<dbReference type="GO" id="GO:0002682">
    <property type="term" value="P:regulation of immune system process"/>
    <property type="evidence" value="ECO:0007669"/>
    <property type="project" value="UniProtKB-ARBA"/>
</dbReference>
<dbReference type="Pfam" id="PF00096">
    <property type="entry name" value="zf-C2H2"/>
    <property type="match status" value="3"/>
</dbReference>
<feature type="domain" description="C2H2-type" evidence="16">
    <location>
        <begin position="593"/>
        <end position="620"/>
    </location>
</feature>
<keyword evidence="5 14" id="KW-0863">Zinc-finger</keyword>
<dbReference type="GeneTree" id="ENSGT00940000154798"/>
<comment type="similarity">
    <text evidence="1">Belongs to the krueppel C2H2-type zinc-finger protein family.</text>
</comment>
<dbReference type="SUPFAM" id="SSF57667">
    <property type="entry name" value="beta-beta-alpha zinc fingers"/>
    <property type="match status" value="3"/>
</dbReference>
<dbReference type="SMART" id="SM00317">
    <property type="entry name" value="SET"/>
    <property type="match status" value="1"/>
</dbReference>
<dbReference type="GO" id="GO:0045165">
    <property type="term" value="P:cell fate commitment"/>
    <property type="evidence" value="ECO:0007669"/>
    <property type="project" value="UniProtKB-UniRule"/>
</dbReference>
<dbReference type="GO" id="GO:0045087">
    <property type="term" value="P:innate immune response"/>
    <property type="evidence" value="ECO:0007669"/>
    <property type="project" value="UniProtKB-KW"/>
</dbReference>
<dbReference type="InterPro" id="IPR036236">
    <property type="entry name" value="Znf_C2H2_sf"/>
</dbReference>
<evidence type="ECO:0000256" key="6">
    <source>
        <dbReference type="ARBA" id="ARBA00022833"/>
    </source>
</evidence>
<keyword evidence="7" id="KW-0391">Immunity</keyword>
<keyword evidence="6" id="KW-0862">Zinc</keyword>
<keyword evidence="9" id="KW-0238">DNA-binding</keyword>
<keyword evidence="10" id="KW-1064">Adaptive immunity</keyword>
<gene>
    <name evidence="18" type="primary">ZNF683</name>
</gene>
<feature type="domain" description="C2H2-type" evidence="16">
    <location>
        <begin position="565"/>
        <end position="592"/>
    </location>
</feature>
<comment type="subcellular location">
    <subcellularLocation>
        <location evidence="13">Nucleus</location>
    </subcellularLocation>
    <subcellularLocation>
        <location evidence="13">Cytoplasm</location>
    </subcellularLocation>
</comment>
<dbReference type="InterPro" id="IPR016608">
    <property type="entry name" value="PRDM1"/>
</dbReference>
<dbReference type="Pfam" id="PF21549">
    <property type="entry name" value="PRDM2_PR"/>
    <property type="match status" value="1"/>
</dbReference>
<reference evidence="18" key="2">
    <citation type="submission" date="2025-08" db="UniProtKB">
        <authorList>
            <consortium name="Ensembl"/>
        </authorList>
    </citation>
    <scope>IDENTIFICATION</scope>
</reference>
<reference evidence="18" key="1">
    <citation type="submission" date="2019-06" db="EMBL/GenBank/DDBJ databases">
        <title>G10K-VGP Goodes thornscrub tortoise genome, primary haplotype.</title>
        <authorList>
            <person name="Murphy B."/>
            <person name="Edwards T."/>
            <person name="Rhie A."/>
            <person name="Koren S."/>
            <person name="Phillippy A."/>
            <person name="Fedrigo O."/>
            <person name="Haase B."/>
            <person name="Mountcastle J."/>
            <person name="Lewin H."/>
            <person name="Damas J."/>
            <person name="Howe K."/>
            <person name="Formenti G."/>
            <person name="Myers G."/>
            <person name="Durbin R."/>
            <person name="Jarvis E.D."/>
        </authorList>
    </citation>
    <scope>NUCLEOTIDE SEQUENCE [LARGE SCALE GENOMIC DNA]</scope>
</reference>
<feature type="domain" description="C2H2-type" evidence="16">
    <location>
        <begin position="621"/>
        <end position="648"/>
    </location>
</feature>
<comment type="subunit">
    <text evidence="13">Interacts with PRMT5. Interacts with FBXO10. Interacts with FBXO11.</text>
</comment>
<dbReference type="Gene3D" id="2.170.270.10">
    <property type="entry name" value="SET domain"/>
    <property type="match status" value="1"/>
</dbReference>
<evidence type="ECO:0000256" key="1">
    <source>
        <dbReference type="ARBA" id="ARBA00006991"/>
    </source>
</evidence>
<reference evidence="18" key="3">
    <citation type="submission" date="2025-09" db="UniProtKB">
        <authorList>
            <consortium name="Ensembl"/>
        </authorList>
    </citation>
    <scope>IDENTIFICATION</scope>
</reference>
<dbReference type="SMART" id="SM00355">
    <property type="entry name" value="ZnF_C2H2"/>
    <property type="match status" value="5"/>
</dbReference>
<dbReference type="PROSITE" id="PS50157">
    <property type="entry name" value="ZINC_FINGER_C2H2_2"/>
    <property type="match status" value="4"/>
</dbReference>